<evidence type="ECO:0000313" key="12">
    <source>
        <dbReference type="EMBL" id="RLP07117.1"/>
    </source>
</evidence>
<organism evidence="12 13">
    <name type="scientific">Propionibacterium australiense</name>
    <dbReference type="NCBI Taxonomy" id="119981"/>
    <lineage>
        <taxon>Bacteria</taxon>
        <taxon>Bacillati</taxon>
        <taxon>Actinomycetota</taxon>
        <taxon>Actinomycetes</taxon>
        <taxon>Propionibacteriales</taxon>
        <taxon>Propionibacteriaceae</taxon>
        <taxon>Propionibacterium</taxon>
    </lineage>
</organism>
<dbReference type="CDD" id="cd16917">
    <property type="entry name" value="HATPase_UhpB-NarQ-NarX-like"/>
    <property type="match status" value="1"/>
</dbReference>
<dbReference type="Pfam" id="PF02518">
    <property type="entry name" value="HATPase_c"/>
    <property type="match status" value="1"/>
</dbReference>
<dbReference type="GO" id="GO:0005524">
    <property type="term" value="F:ATP binding"/>
    <property type="evidence" value="ECO:0007669"/>
    <property type="project" value="UniProtKB-KW"/>
</dbReference>
<dbReference type="PANTHER" id="PTHR24421">
    <property type="entry name" value="NITRATE/NITRITE SENSOR PROTEIN NARX-RELATED"/>
    <property type="match status" value="1"/>
</dbReference>
<dbReference type="Proteomes" id="UP000279336">
    <property type="component" value="Unassembled WGS sequence"/>
</dbReference>
<name>A0A8B3FPM0_9ACTN</name>
<feature type="domain" description="Histidine kinase/HSP90-like ATPase" evidence="10">
    <location>
        <begin position="297"/>
        <end position="385"/>
    </location>
</feature>
<dbReference type="Gene3D" id="1.20.5.1930">
    <property type="match status" value="1"/>
</dbReference>
<dbReference type="GO" id="GO:0046983">
    <property type="term" value="F:protein dimerization activity"/>
    <property type="evidence" value="ECO:0007669"/>
    <property type="project" value="InterPro"/>
</dbReference>
<reference evidence="12 13" key="1">
    <citation type="submission" date="2018-10" db="EMBL/GenBank/DDBJ databases">
        <title>Propionibacterium australiense Genome Sequencing and Assembly.</title>
        <authorList>
            <person name="Bernier A.-M."/>
            <person name="Bernard K."/>
        </authorList>
    </citation>
    <scope>NUCLEOTIDE SEQUENCE [LARGE SCALE GENOMIC DNA]</scope>
    <source>
        <strain evidence="12 13">NML98A078</strain>
    </source>
</reference>
<dbReference type="InterPro" id="IPR011712">
    <property type="entry name" value="Sig_transdc_His_kin_sub3_dim/P"/>
</dbReference>
<keyword evidence="9" id="KW-1133">Transmembrane helix</keyword>
<dbReference type="Gene3D" id="3.30.565.10">
    <property type="entry name" value="Histidine kinase-like ATPase, C-terminal domain"/>
    <property type="match status" value="1"/>
</dbReference>
<evidence type="ECO:0000256" key="8">
    <source>
        <dbReference type="ARBA" id="ARBA00023012"/>
    </source>
</evidence>
<dbReference type="InterPro" id="IPR050482">
    <property type="entry name" value="Sensor_HK_TwoCompSys"/>
</dbReference>
<feature type="transmembrane region" description="Helical" evidence="9">
    <location>
        <begin position="104"/>
        <end position="124"/>
    </location>
</feature>
<dbReference type="GO" id="GO:0000155">
    <property type="term" value="F:phosphorelay sensor kinase activity"/>
    <property type="evidence" value="ECO:0007669"/>
    <property type="project" value="InterPro"/>
</dbReference>
<evidence type="ECO:0000256" key="5">
    <source>
        <dbReference type="ARBA" id="ARBA00022741"/>
    </source>
</evidence>
<evidence type="ECO:0000256" key="6">
    <source>
        <dbReference type="ARBA" id="ARBA00022777"/>
    </source>
</evidence>
<feature type="transmembrane region" description="Helical" evidence="9">
    <location>
        <begin position="12"/>
        <end position="32"/>
    </location>
</feature>
<dbReference type="PANTHER" id="PTHR24421:SF10">
    <property type="entry name" value="NITRATE_NITRITE SENSOR PROTEIN NARQ"/>
    <property type="match status" value="1"/>
</dbReference>
<keyword evidence="9" id="KW-0812">Transmembrane</keyword>
<sequence length="402" mass="42411">MRLMAARHATPAARHVAFGTVLAGLLTALSVIGGTTEQVIMGAGAVLLGVVCALVLPARPLLGLTICHVACLAAALALHNPYATQALVQLPLAYWLGRRTRARLAWGAAGLFTATTVVIFVLALPGDDPTPVALRAMIGFASGCLFVAAPTLTGAWLRAADERAAGAEALLRAERAEREARIARALEEQRGLMARELHDVASHHMTAVLLDARLARQMLARNPRRAGELLAELTSEASRASENLHEVVGILRAGSPAPTAPQPALADLSDLLRGARAINPDIVLGMPTQPLVSPAVEMALYRIVQESLTNAHRHAPGARIDVTLTETDGWVELSVTNARATRPAPGISGSGLGVEGMRMRCELLGGQLMAGPHEDGWRILARLPRRAGQDGARPDATRRDAT</sequence>
<feature type="domain" description="Signal transduction histidine kinase subgroup 3 dimerisation and phosphoacceptor" evidence="11">
    <location>
        <begin position="190"/>
        <end position="253"/>
    </location>
</feature>
<evidence type="ECO:0000256" key="9">
    <source>
        <dbReference type="SAM" id="Phobius"/>
    </source>
</evidence>
<evidence type="ECO:0000256" key="4">
    <source>
        <dbReference type="ARBA" id="ARBA00022679"/>
    </source>
</evidence>
<evidence type="ECO:0000256" key="2">
    <source>
        <dbReference type="ARBA" id="ARBA00012438"/>
    </source>
</evidence>
<keyword evidence="8" id="KW-0902">Two-component regulatory system</keyword>
<evidence type="ECO:0000313" key="13">
    <source>
        <dbReference type="Proteomes" id="UP000279336"/>
    </source>
</evidence>
<proteinExistence type="predicted"/>
<evidence type="ECO:0000256" key="7">
    <source>
        <dbReference type="ARBA" id="ARBA00022840"/>
    </source>
</evidence>
<dbReference type="GO" id="GO:0016020">
    <property type="term" value="C:membrane"/>
    <property type="evidence" value="ECO:0007669"/>
    <property type="project" value="InterPro"/>
</dbReference>
<dbReference type="InterPro" id="IPR036890">
    <property type="entry name" value="HATPase_C_sf"/>
</dbReference>
<gene>
    <name evidence="12" type="ORF">D7U36_11405</name>
</gene>
<evidence type="ECO:0000256" key="3">
    <source>
        <dbReference type="ARBA" id="ARBA00022553"/>
    </source>
</evidence>
<accession>A0A8B3FPM0</accession>
<keyword evidence="4" id="KW-0808">Transferase</keyword>
<dbReference type="EC" id="2.7.13.3" evidence="2"/>
<feature type="transmembrane region" description="Helical" evidence="9">
    <location>
        <begin position="39"/>
        <end position="56"/>
    </location>
</feature>
<feature type="transmembrane region" description="Helical" evidence="9">
    <location>
        <begin position="136"/>
        <end position="157"/>
    </location>
</feature>
<comment type="caution">
    <text evidence="12">The sequence shown here is derived from an EMBL/GenBank/DDBJ whole genome shotgun (WGS) entry which is preliminary data.</text>
</comment>
<dbReference type="Pfam" id="PF07730">
    <property type="entry name" value="HisKA_3"/>
    <property type="match status" value="1"/>
</dbReference>
<keyword evidence="3" id="KW-0597">Phosphoprotein</keyword>
<keyword evidence="7" id="KW-0067">ATP-binding</keyword>
<dbReference type="SUPFAM" id="SSF55874">
    <property type="entry name" value="ATPase domain of HSP90 chaperone/DNA topoisomerase II/histidine kinase"/>
    <property type="match status" value="1"/>
</dbReference>
<dbReference type="AlphaFoldDB" id="A0A8B3FPM0"/>
<dbReference type="EMBL" id="RCIW01000019">
    <property type="protein sequence ID" value="RLP07117.1"/>
    <property type="molecule type" value="Genomic_DNA"/>
</dbReference>
<keyword evidence="9" id="KW-0472">Membrane</keyword>
<evidence type="ECO:0000259" key="10">
    <source>
        <dbReference type="Pfam" id="PF02518"/>
    </source>
</evidence>
<protein>
    <recommendedName>
        <fullName evidence="2">histidine kinase</fullName>
        <ecNumber evidence="2">2.7.13.3</ecNumber>
    </recommendedName>
</protein>
<keyword evidence="6" id="KW-0418">Kinase</keyword>
<dbReference type="InterPro" id="IPR003594">
    <property type="entry name" value="HATPase_dom"/>
</dbReference>
<keyword evidence="5" id="KW-0547">Nucleotide-binding</keyword>
<comment type="catalytic activity">
    <reaction evidence="1">
        <text>ATP + protein L-histidine = ADP + protein N-phospho-L-histidine.</text>
        <dbReference type="EC" id="2.7.13.3"/>
    </reaction>
</comment>
<evidence type="ECO:0000256" key="1">
    <source>
        <dbReference type="ARBA" id="ARBA00000085"/>
    </source>
</evidence>
<evidence type="ECO:0000259" key="11">
    <source>
        <dbReference type="Pfam" id="PF07730"/>
    </source>
</evidence>